<gene>
    <name evidence="2" type="ORF">SAMN05216574_11492</name>
</gene>
<dbReference type="Proteomes" id="UP000198589">
    <property type="component" value="Unassembled WGS sequence"/>
</dbReference>
<dbReference type="InterPro" id="IPR004360">
    <property type="entry name" value="Glyas_Fos-R_dOase_dom"/>
</dbReference>
<dbReference type="PANTHER" id="PTHR33993">
    <property type="entry name" value="GLYOXALASE-RELATED"/>
    <property type="match status" value="1"/>
</dbReference>
<keyword evidence="3" id="KW-1185">Reference proteome</keyword>
<dbReference type="InterPro" id="IPR037523">
    <property type="entry name" value="VOC_core"/>
</dbReference>
<dbReference type="PROSITE" id="PS51819">
    <property type="entry name" value="VOC"/>
    <property type="match status" value="1"/>
</dbReference>
<evidence type="ECO:0000259" key="1">
    <source>
        <dbReference type="PROSITE" id="PS51819"/>
    </source>
</evidence>
<dbReference type="OrthoDB" id="9798201at2"/>
<dbReference type="PANTHER" id="PTHR33993:SF14">
    <property type="entry name" value="GB|AAF24581.1"/>
    <property type="match status" value="1"/>
</dbReference>
<dbReference type="InterPro" id="IPR052164">
    <property type="entry name" value="Anthracycline_SecMetBiosynth"/>
</dbReference>
<dbReference type="InterPro" id="IPR029068">
    <property type="entry name" value="Glyas_Bleomycin-R_OHBP_Dase"/>
</dbReference>
<dbReference type="RefSeq" id="WP_092201452.1">
    <property type="nucleotide sequence ID" value="NZ_FOND01000014.1"/>
</dbReference>
<sequence length="119" mass="12315">MPTVSPIIATPDLDRLTAFYTGLLGATVAERYPDDGPTFFVGLRIGDSHLGLVANGEVSPGTPTRVVLSIEVPDVDALLPRVPGLGGDAGAGSNDMPWGQRVAHVADPDGNALNLTQQL</sequence>
<dbReference type="STRING" id="1798228.SAMN05216574_11492"/>
<name>A0A1I2IX40_9ACTN</name>
<dbReference type="AlphaFoldDB" id="A0A1I2IX40"/>
<evidence type="ECO:0000313" key="2">
    <source>
        <dbReference type="EMBL" id="SFF46759.1"/>
    </source>
</evidence>
<dbReference type="Pfam" id="PF00903">
    <property type="entry name" value="Glyoxalase"/>
    <property type="match status" value="1"/>
</dbReference>
<reference evidence="3" key="1">
    <citation type="submission" date="2016-10" db="EMBL/GenBank/DDBJ databases">
        <authorList>
            <person name="Varghese N."/>
            <person name="Submissions S."/>
        </authorList>
    </citation>
    <scope>NUCLEOTIDE SEQUENCE [LARGE SCALE GENOMIC DNA]</scope>
    <source>
        <strain evidence="3">DSM 46838</strain>
    </source>
</reference>
<feature type="domain" description="VOC" evidence="1">
    <location>
        <begin position="1"/>
        <end position="118"/>
    </location>
</feature>
<organism evidence="2 3">
    <name type="scientific">Blastococcus tunisiensis</name>
    <dbReference type="NCBI Taxonomy" id="1798228"/>
    <lineage>
        <taxon>Bacteria</taxon>
        <taxon>Bacillati</taxon>
        <taxon>Actinomycetota</taxon>
        <taxon>Actinomycetes</taxon>
        <taxon>Geodermatophilales</taxon>
        <taxon>Geodermatophilaceae</taxon>
        <taxon>Blastococcus</taxon>
    </lineage>
</organism>
<dbReference type="SUPFAM" id="SSF54593">
    <property type="entry name" value="Glyoxalase/Bleomycin resistance protein/Dihydroxybiphenyl dioxygenase"/>
    <property type="match status" value="1"/>
</dbReference>
<evidence type="ECO:0000313" key="3">
    <source>
        <dbReference type="Proteomes" id="UP000198589"/>
    </source>
</evidence>
<dbReference type="Gene3D" id="3.10.180.10">
    <property type="entry name" value="2,3-Dihydroxybiphenyl 1,2-Dioxygenase, domain 1"/>
    <property type="match status" value="1"/>
</dbReference>
<proteinExistence type="predicted"/>
<accession>A0A1I2IX40</accession>
<protein>
    <recommendedName>
        <fullName evidence="1">VOC domain-containing protein</fullName>
    </recommendedName>
</protein>
<dbReference type="EMBL" id="FOND01000014">
    <property type="protein sequence ID" value="SFF46759.1"/>
    <property type="molecule type" value="Genomic_DNA"/>
</dbReference>